<evidence type="ECO:0000256" key="10">
    <source>
        <dbReference type="PIRSR" id="PIRSR606710-2"/>
    </source>
</evidence>
<dbReference type="InterPro" id="IPR006710">
    <property type="entry name" value="Glyco_hydro_43"/>
</dbReference>
<gene>
    <name evidence="12" type="ORF">BDW47DRAFT_100899</name>
</gene>
<feature type="active site" description="Proton donor" evidence="9">
    <location>
        <position position="226"/>
    </location>
</feature>
<dbReference type="Proteomes" id="UP000234585">
    <property type="component" value="Unassembled WGS sequence"/>
</dbReference>
<evidence type="ECO:0000256" key="2">
    <source>
        <dbReference type="ARBA" id="ARBA00004834"/>
    </source>
</evidence>
<comment type="similarity">
    <text evidence="3 8">Belongs to the glycosyl hydrolase 43 family.</text>
</comment>
<dbReference type="GO" id="GO:0031222">
    <property type="term" value="P:arabinan catabolic process"/>
    <property type="evidence" value="ECO:0007669"/>
    <property type="project" value="UniProtKB-UniPathway"/>
</dbReference>
<proteinExistence type="inferred from homology"/>
<dbReference type="GeneID" id="36518710"/>
<dbReference type="GO" id="GO:0046558">
    <property type="term" value="F:arabinan endo-1,5-alpha-L-arabinosidase activity"/>
    <property type="evidence" value="ECO:0007669"/>
    <property type="project" value="UniProtKB-EC"/>
</dbReference>
<evidence type="ECO:0000256" key="3">
    <source>
        <dbReference type="ARBA" id="ARBA00009865"/>
    </source>
</evidence>
<keyword evidence="6 8" id="KW-0378">Hydrolase</keyword>
<dbReference type="InterPro" id="IPR016840">
    <property type="entry name" value="Glyco_hydro_43_endo_a_Ara-ase"/>
</dbReference>
<keyword evidence="13" id="KW-1185">Reference proteome</keyword>
<name>A0A2I2FJL2_ASPCN</name>
<dbReference type="STRING" id="41067.A0A2I2FJL2"/>
<keyword evidence="7 8" id="KW-0326">Glycosidase</keyword>
<accession>A0A2I2FJL2</accession>
<organism evidence="12 13">
    <name type="scientific">Aspergillus candidus</name>
    <dbReference type="NCBI Taxonomy" id="41067"/>
    <lineage>
        <taxon>Eukaryota</taxon>
        <taxon>Fungi</taxon>
        <taxon>Dikarya</taxon>
        <taxon>Ascomycota</taxon>
        <taxon>Pezizomycotina</taxon>
        <taxon>Eurotiomycetes</taxon>
        <taxon>Eurotiomycetidae</taxon>
        <taxon>Eurotiales</taxon>
        <taxon>Aspergillaceae</taxon>
        <taxon>Aspergillus</taxon>
        <taxon>Aspergillus subgen. Circumdati</taxon>
    </lineage>
</organism>
<feature type="site" description="Important for catalytic activity, responsible for pKa modulation of the active site Glu and correct orientation of both the proton donor and substrate" evidence="10">
    <location>
        <position position="168"/>
    </location>
</feature>
<dbReference type="CDD" id="cd18831">
    <property type="entry name" value="GH43_AnAbnA-like"/>
    <property type="match status" value="1"/>
</dbReference>
<feature type="active site" description="Proton acceptor" evidence="9">
    <location>
        <position position="48"/>
    </location>
</feature>
<comment type="pathway">
    <text evidence="2 8">Glycan metabolism; L-arabinan degradation.</text>
</comment>
<feature type="signal peptide" evidence="11">
    <location>
        <begin position="1"/>
        <end position="21"/>
    </location>
</feature>
<evidence type="ECO:0000256" key="9">
    <source>
        <dbReference type="PIRSR" id="PIRSR606710-1"/>
    </source>
</evidence>
<reference evidence="12 13" key="1">
    <citation type="submission" date="2017-12" db="EMBL/GenBank/DDBJ databases">
        <authorList>
            <consortium name="DOE Joint Genome Institute"/>
            <person name="Haridas S."/>
            <person name="Kjaerbolling I."/>
            <person name="Vesth T.C."/>
            <person name="Frisvad J.C."/>
            <person name="Nybo J.L."/>
            <person name="Theobald S."/>
            <person name="Kuo A."/>
            <person name="Bowyer P."/>
            <person name="Matsuda Y."/>
            <person name="Mondo S."/>
            <person name="Lyhne E.K."/>
            <person name="Kogle M.E."/>
            <person name="Clum A."/>
            <person name="Lipzen A."/>
            <person name="Salamov A."/>
            <person name="Ngan C.Y."/>
            <person name="Daum C."/>
            <person name="Chiniquy J."/>
            <person name="Barry K."/>
            <person name="LaButti K."/>
            <person name="Simmons B.A."/>
            <person name="Magnuson J.K."/>
            <person name="Mortensen U.H."/>
            <person name="Larsen T.O."/>
            <person name="Grigoriev I.V."/>
            <person name="Baker S.E."/>
            <person name="Andersen M.R."/>
            <person name="Nordberg H.P."/>
            <person name="Cantor M.N."/>
            <person name="Hua S.X."/>
        </authorList>
    </citation>
    <scope>NUCLEOTIDE SEQUENCE [LARGE SCALE GENOMIC DNA]</scope>
    <source>
        <strain evidence="12 13">CBS 102.13</strain>
    </source>
</reference>
<dbReference type="AlphaFoldDB" id="A0A2I2FJL2"/>
<dbReference type="Pfam" id="PF04616">
    <property type="entry name" value="Glyco_hydro_43"/>
    <property type="match status" value="1"/>
</dbReference>
<keyword evidence="5 11" id="KW-0732">Signal</keyword>
<evidence type="ECO:0000256" key="6">
    <source>
        <dbReference type="ARBA" id="ARBA00022801"/>
    </source>
</evidence>
<dbReference type="RefSeq" id="XP_024674828.1">
    <property type="nucleotide sequence ID" value="XM_024811550.1"/>
</dbReference>
<protein>
    <recommendedName>
        <fullName evidence="4 8">Arabinan endo-1,5-alpha-L-arabinosidase</fullName>
        <ecNumber evidence="4 8">3.2.1.99</ecNumber>
    </recommendedName>
</protein>
<dbReference type="SUPFAM" id="SSF75005">
    <property type="entry name" value="Arabinanase/levansucrase/invertase"/>
    <property type="match status" value="1"/>
</dbReference>
<sequence>MPMWTSLLVLSCILCAWTANATPAGKQFVFPSTTKYPLPNQGNVRAHDPNIVAYNNAFYMYKGGVHLPIHKAPALDGPWEMVGTVLDGPSIVEKGNSNRPWAPTTIERSGRFYCFYTVSSRSDRDSAIGVASSDNPEGGGWKDHGALINTQTGPRADVWPYTVSNAIDASYIEDQDTHKPYLLFGSFWHGIFQVPLADDLLSVEDEDHPDAKNLVYLPKRKRKPDEGSFMSYHEPYYYLWFSHGKCCHFDGDLPKAGQEYSIRVGRSRNMRGPFVDKDGVKLTEGGGSVIYGSNHGVTYAPGGLGVLPGNSSVPSDILYYHYLNASINLDEAYLGYSYLSYEDGWPSTTSNTSPQPRLSYHLLAVLLTGTLLWLCS</sequence>
<dbReference type="InterPro" id="IPR023296">
    <property type="entry name" value="Glyco_hydro_beta-prop_sf"/>
</dbReference>
<evidence type="ECO:0000256" key="11">
    <source>
        <dbReference type="SAM" id="SignalP"/>
    </source>
</evidence>
<dbReference type="EMBL" id="KZ559123">
    <property type="protein sequence ID" value="PLB40816.1"/>
    <property type="molecule type" value="Genomic_DNA"/>
</dbReference>
<dbReference type="OrthoDB" id="195678at2759"/>
<dbReference type="PANTHER" id="PTHR43301">
    <property type="entry name" value="ARABINAN ENDO-1,5-ALPHA-L-ARABINOSIDASE"/>
    <property type="match status" value="1"/>
</dbReference>
<dbReference type="Gene3D" id="2.115.10.20">
    <property type="entry name" value="Glycosyl hydrolase domain, family 43"/>
    <property type="match status" value="1"/>
</dbReference>
<dbReference type="EC" id="3.2.1.99" evidence="4 8"/>
<dbReference type="PIRSF" id="PIRSF026534">
    <property type="entry name" value="Endo_alpha-L-arabinosidase"/>
    <property type="match status" value="1"/>
</dbReference>
<evidence type="ECO:0000256" key="4">
    <source>
        <dbReference type="ARBA" id="ARBA00012586"/>
    </source>
</evidence>
<dbReference type="PANTHER" id="PTHR43301:SF5">
    <property type="entry name" value="ARABINAN ENDO-1,5-ALPHA-L-ARABINOSIDASE D-RELATED"/>
    <property type="match status" value="1"/>
</dbReference>
<comment type="catalytic activity">
    <reaction evidence="1 8">
        <text>Endohydrolysis of (1-&gt;5)-alpha-arabinofuranosidic linkages in (1-&gt;5)-arabinans.</text>
        <dbReference type="EC" id="3.2.1.99"/>
    </reaction>
</comment>
<dbReference type="InterPro" id="IPR050727">
    <property type="entry name" value="GH43_arabinanases"/>
</dbReference>
<evidence type="ECO:0000313" key="12">
    <source>
        <dbReference type="EMBL" id="PLB40816.1"/>
    </source>
</evidence>
<evidence type="ECO:0000256" key="1">
    <source>
        <dbReference type="ARBA" id="ARBA00000375"/>
    </source>
</evidence>
<dbReference type="UniPathway" id="UPA00667"/>
<evidence type="ECO:0000313" key="13">
    <source>
        <dbReference type="Proteomes" id="UP000234585"/>
    </source>
</evidence>
<evidence type="ECO:0000256" key="8">
    <source>
        <dbReference type="PIRNR" id="PIRNR026534"/>
    </source>
</evidence>
<evidence type="ECO:0000256" key="7">
    <source>
        <dbReference type="ARBA" id="ARBA00023295"/>
    </source>
</evidence>
<evidence type="ECO:0000256" key="5">
    <source>
        <dbReference type="ARBA" id="ARBA00022729"/>
    </source>
</evidence>
<feature type="chain" id="PRO_5014162874" description="Arabinan endo-1,5-alpha-L-arabinosidase" evidence="11">
    <location>
        <begin position="22"/>
        <end position="376"/>
    </location>
</feature>